<reference evidence="4" key="1">
    <citation type="submission" date="2022-07" db="EMBL/GenBank/DDBJ databases">
        <title>Phylogenomic reconstructions and comparative analyses of Kickxellomycotina fungi.</title>
        <authorList>
            <person name="Reynolds N.K."/>
            <person name="Stajich J.E."/>
            <person name="Barry K."/>
            <person name="Grigoriev I.V."/>
            <person name="Crous P."/>
            <person name="Smith M.E."/>
        </authorList>
    </citation>
    <scope>NUCLEOTIDE SEQUENCE</scope>
    <source>
        <strain evidence="4">NBRC 100468</strain>
    </source>
</reference>
<dbReference type="SFLD" id="SFLDG01129">
    <property type="entry name" value="C1.5:_HAD__Beta-PGM__Phosphata"/>
    <property type="match status" value="1"/>
</dbReference>
<organism evidence="4 5">
    <name type="scientific">Mycoemilia scoparia</name>
    <dbReference type="NCBI Taxonomy" id="417184"/>
    <lineage>
        <taxon>Eukaryota</taxon>
        <taxon>Fungi</taxon>
        <taxon>Fungi incertae sedis</taxon>
        <taxon>Zoopagomycota</taxon>
        <taxon>Kickxellomycotina</taxon>
        <taxon>Kickxellomycetes</taxon>
        <taxon>Kickxellales</taxon>
        <taxon>Kickxellaceae</taxon>
        <taxon>Mycoemilia</taxon>
    </lineage>
</organism>
<dbReference type="GO" id="GO:0043874">
    <property type="term" value="F:acireductone synthase activity"/>
    <property type="evidence" value="ECO:0007669"/>
    <property type="project" value="UniProtKB-EC"/>
</dbReference>
<evidence type="ECO:0000256" key="2">
    <source>
        <dbReference type="ARBA" id="ARBA00022801"/>
    </source>
</evidence>
<dbReference type="HAMAP" id="MF_01681">
    <property type="entry name" value="Salvage_MtnC"/>
    <property type="match status" value="1"/>
</dbReference>
<keyword evidence="2 4" id="KW-0378">Hydrolase</keyword>
<evidence type="ECO:0000256" key="1">
    <source>
        <dbReference type="ARBA" id="ARBA00022605"/>
    </source>
</evidence>
<dbReference type="InterPro" id="IPR023943">
    <property type="entry name" value="Enolase-ppase_E1"/>
</dbReference>
<keyword evidence="1" id="KW-0028">Amino-acid biosynthesis</keyword>
<comment type="caution">
    <text evidence="4">The sequence shown here is derived from an EMBL/GenBank/DDBJ whole genome shotgun (WGS) entry which is preliminary data.</text>
</comment>
<evidence type="ECO:0000313" key="4">
    <source>
        <dbReference type="EMBL" id="KAJ1920545.1"/>
    </source>
</evidence>
<keyword evidence="3" id="KW-0486">Methionine biosynthesis</keyword>
<dbReference type="PANTHER" id="PTHR20371:SF1">
    <property type="entry name" value="ENOLASE-PHOSPHATASE E1"/>
    <property type="match status" value="1"/>
</dbReference>
<dbReference type="EC" id="3.1.3.77" evidence="4"/>
<gene>
    <name evidence="4" type="primary">UTR4</name>
    <name evidence="4" type="ORF">H4219_001244</name>
</gene>
<dbReference type="AlphaFoldDB" id="A0A9W8A570"/>
<evidence type="ECO:0000256" key="3">
    <source>
        <dbReference type="ARBA" id="ARBA00023167"/>
    </source>
</evidence>
<dbReference type="SUPFAM" id="SSF56784">
    <property type="entry name" value="HAD-like"/>
    <property type="match status" value="1"/>
</dbReference>
<name>A0A9W8A570_9FUNG</name>
<dbReference type="SFLD" id="SFLDS00003">
    <property type="entry name" value="Haloacid_Dehalogenase"/>
    <property type="match status" value="1"/>
</dbReference>
<dbReference type="SFLD" id="SFLDF00044">
    <property type="entry name" value="enolase-phosphatase"/>
    <property type="match status" value="1"/>
</dbReference>
<dbReference type="Gene3D" id="3.40.50.1000">
    <property type="entry name" value="HAD superfamily/HAD-like"/>
    <property type="match status" value="1"/>
</dbReference>
<keyword evidence="5" id="KW-1185">Reference proteome</keyword>
<dbReference type="GO" id="GO:0000287">
    <property type="term" value="F:magnesium ion binding"/>
    <property type="evidence" value="ECO:0007669"/>
    <property type="project" value="InterPro"/>
</dbReference>
<dbReference type="Pfam" id="PF00702">
    <property type="entry name" value="Hydrolase"/>
    <property type="match status" value="1"/>
</dbReference>
<accession>A0A9W8A570</accession>
<dbReference type="Gene3D" id="1.10.720.60">
    <property type="match status" value="1"/>
</dbReference>
<dbReference type="GO" id="GO:0019509">
    <property type="term" value="P:L-methionine salvage from methylthioadenosine"/>
    <property type="evidence" value="ECO:0007669"/>
    <property type="project" value="InterPro"/>
</dbReference>
<dbReference type="NCBIfam" id="TIGR01691">
    <property type="entry name" value="enolase-ppase"/>
    <property type="match status" value="1"/>
</dbReference>
<protein>
    <submittedName>
        <fullName evidence="4">Enolase-phosphatase E1</fullName>
        <ecNumber evidence="4">3.1.3.77</ecNumber>
    </submittedName>
</protein>
<dbReference type="InterPro" id="IPR006439">
    <property type="entry name" value="HAD-SF_hydro_IA"/>
</dbReference>
<dbReference type="NCBIfam" id="TIGR01549">
    <property type="entry name" value="HAD-SF-IA-v1"/>
    <property type="match status" value="1"/>
</dbReference>
<dbReference type="Proteomes" id="UP001150538">
    <property type="component" value="Unassembled WGS sequence"/>
</dbReference>
<dbReference type="FunFam" id="3.40.50.1000:FF:000079">
    <property type="entry name" value="Enolase-phosphatase E1"/>
    <property type="match status" value="1"/>
</dbReference>
<dbReference type="SFLD" id="SFLDG01133">
    <property type="entry name" value="C1.5.4:_Enolase-phosphatase_Li"/>
    <property type="match status" value="1"/>
</dbReference>
<dbReference type="PANTHER" id="PTHR20371">
    <property type="entry name" value="ENOLASE-PHOSPHATASE E1"/>
    <property type="match status" value="1"/>
</dbReference>
<dbReference type="InterPro" id="IPR036412">
    <property type="entry name" value="HAD-like_sf"/>
</dbReference>
<proteinExistence type="inferred from homology"/>
<sequence>MSLTPKLPSNYSTVILDIEGTTTPISFVHDVMFPYVLNNIHKFLQTNWGQPDLEQCVADLIKQAETDKSNSVDGVVGIDPSAEKTVLQNQIINNVTWQMAQDRKIAALKNLQGLIWKDGFHNGSLKGIVYNDAFKAITTWKENGKSLYIYSSGSVAAQKLLFGHSNQGDMLENFSGHFDTTVGNKLEAESYVKISNDIGVDPKDILFVSDNLKEIKAAESIGMQVVVSVREGNAPILPKDEEKFFLCSDFTKLL</sequence>
<dbReference type="EMBL" id="JANBPU010000012">
    <property type="protein sequence ID" value="KAJ1920545.1"/>
    <property type="molecule type" value="Genomic_DNA"/>
</dbReference>
<dbReference type="CDD" id="cd01629">
    <property type="entry name" value="HAD_EP"/>
    <property type="match status" value="1"/>
</dbReference>
<dbReference type="OrthoDB" id="272500at2759"/>
<dbReference type="InterPro" id="IPR023214">
    <property type="entry name" value="HAD_sf"/>
</dbReference>
<evidence type="ECO:0000313" key="5">
    <source>
        <dbReference type="Proteomes" id="UP001150538"/>
    </source>
</evidence>